<organism evidence="2">
    <name type="scientific">marine sediment metagenome</name>
    <dbReference type="NCBI Taxonomy" id="412755"/>
    <lineage>
        <taxon>unclassified sequences</taxon>
        <taxon>metagenomes</taxon>
        <taxon>ecological metagenomes</taxon>
    </lineage>
</organism>
<keyword evidence="1" id="KW-0812">Transmembrane</keyword>
<dbReference type="EMBL" id="LAZR01000514">
    <property type="protein sequence ID" value="KKN65889.1"/>
    <property type="molecule type" value="Genomic_DNA"/>
</dbReference>
<keyword evidence="1" id="KW-0472">Membrane</keyword>
<gene>
    <name evidence="2" type="ORF">LCGC14_0477060</name>
</gene>
<name>A0A0F9SFS2_9ZZZZ</name>
<sequence>MKHPFYENKAWMLTFKILAVIVVISCVVFFWAIFDALGKLH</sequence>
<reference evidence="2" key="1">
    <citation type="journal article" date="2015" name="Nature">
        <title>Complex archaea that bridge the gap between prokaryotes and eukaryotes.</title>
        <authorList>
            <person name="Spang A."/>
            <person name="Saw J.H."/>
            <person name="Jorgensen S.L."/>
            <person name="Zaremba-Niedzwiedzka K."/>
            <person name="Martijn J."/>
            <person name="Lind A.E."/>
            <person name="van Eijk R."/>
            <person name="Schleper C."/>
            <person name="Guy L."/>
            <person name="Ettema T.J."/>
        </authorList>
    </citation>
    <scope>NUCLEOTIDE SEQUENCE</scope>
</reference>
<protein>
    <submittedName>
        <fullName evidence="2">Uncharacterized protein</fullName>
    </submittedName>
</protein>
<comment type="caution">
    <text evidence="2">The sequence shown here is derived from an EMBL/GenBank/DDBJ whole genome shotgun (WGS) entry which is preliminary data.</text>
</comment>
<feature type="transmembrane region" description="Helical" evidence="1">
    <location>
        <begin position="12"/>
        <end position="34"/>
    </location>
</feature>
<evidence type="ECO:0000256" key="1">
    <source>
        <dbReference type="SAM" id="Phobius"/>
    </source>
</evidence>
<keyword evidence="1" id="KW-1133">Transmembrane helix</keyword>
<evidence type="ECO:0000313" key="2">
    <source>
        <dbReference type="EMBL" id="KKN65889.1"/>
    </source>
</evidence>
<dbReference type="AlphaFoldDB" id="A0A0F9SFS2"/>
<proteinExistence type="predicted"/>
<accession>A0A0F9SFS2</accession>